<proteinExistence type="predicted"/>
<keyword evidence="3" id="KW-1185">Reference proteome</keyword>
<evidence type="ECO:0000313" key="3">
    <source>
        <dbReference type="Proteomes" id="UP000663859"/>
    </source>
</evidence>
<evidence type="ECO:0000256" key="1">
    <source>
        <dbReference type="SAM" id="MobiDB-lite"/>
    </source>
</evidence>
<organism evidence="2 3">
    <name type="scientific">Candidatus Methylacidithermus pantelleriae</name>
    <dbReference type="NCBI Taxonomy" id="2744239"/>
    <lineage>
        <taxon>Bacteria</taxon>
        <taxon>Pseudomonadati</taxon>
        <taxon>Verrucomicrobiota</taxon>
        <taxon>Methylacidiphilae</taxon>
        <taxon>Methylacidiphilales</taxon>
        <taxon>Methylacidiphilaceae</taxon>
        <taxon>Candidatus Methylacidithermus</taxon>
    </lineage>
</organism>
<comment type="caution">
    <text evidence="2">The sequence shown here is derived from an EMBL/GenBank/DDBJ whole genome shotgun (WGS) entry which is preliminary data.</text>
</comment>
<dbReference type="Proteomes" id="UP000663859">
    <property type="component" value="Unassembled WGS sequence"/>
</dbReference>
<name>A0A8J2BPU1_9BACT</name>
<protein>
    <submittedName>
        <fullName evidence="2">Uncharacterized protein</fullName>
    </submittedName>
</protein>
<evidence type="ECO:0000313" key="2">
    <source>
        <dbReference type="EMBL" id="CAF0688887.1"/>
    </source>
</evidence>
<dbReference type="EMBL" id="CAJNOB010000001">
    <property type="protein sequence ID" value="CAF0688887.1"/>
    <property type="molecule type" value="Genomic_DNA"/>
</dbReference>
<accession>A0A8J2BPU1</accession>
<feature type="region of interest" description="Disordered" evidence="1">
    <location>
        <begin position="97"/>
        <end position="136"/>
    </location>
</feature>
<sequence length="166" mass="18023">MEKILAGISGQSKFGKDHKGALFFRRFLPQGKNFAGIILRIGNSDGGNGHPRSDKAMLVEIKKGGSLAHTAPTSVCRVKAPGAKLAYSILGSLHQKRFAKEKPRPVPRPPDFLPAPSCSGSSVEPTPENPKPRTTLPAAWPELSCRAFLQRGLNYALLIESRCRRP</sequence>
<reference evidence="2" key="1">
    <citation type="submission" date="2021-02" db="EMBL/GenBank/DDBJ databases">
        <authorList>
            <person name="Cremers G."/>
            <person name="Picone N."/>
        </authorList>
    </citation>
    <scope>NUCLEOTIDE SEQUENCE</scope>
    <source>
        <strain evidence="2">PQ17</strain>
    </source>
</reference>
<dbReference type="AlphaFoldDB" id="A0A8J2BPU1"/>
<gene>
    <name evidence="2" type="ORF">MPNT_10040</name>
</gene>